<dbReference type="PROSITE" id="PS50106">
    <property type="entry name" value="PDZ"/>
    <property type="match status" value="1"/>
</dbReference>
<feature type="compositionally biased region" description="Basic residues" evidence="1">
    <location>
        <begin position="391"/>
        <end position="402"/>
    </location>
</feature>
<evidence type="ECO:0000259" key="3">
    <source>
        <dbReference type="PROSITE" id="PS50195"/>
    </source>
</evidence>
<proteinExistence type="predicted"/>
<feature type="domain" description="PX" evidence="3">
    <location>
        <begin position="149"/>
        <end position="297"/>
    </location>
</feature>
<dbReference type="SMART" id="SM00312">
    <property type="entry name" value="PX"/>
    <property type="match status" value="1"/>
</dbReference>
<dbReference type="CDD" id="cd00136">
    <property type="entry name" value="PDZ_canonical"/>
    <property type="match status" value="1"/>
</dbReference>
<dbReference type="InterPro" id="IPR036034">
    <property type="entry name" value="PDZ_sf"/>
</dbReference>
<evidence type="ECO:0000313" key="5">
    <source>
        <dbReference type="Proteomes" id="UP001054902"/>
    </source>
</evidence>
<organism evidence="4 5">
    <name type="scientific">Chaetoceros tenuissimus</name>
    <dbReference type="NCBI Taxonomy" id="426638"/>
    <lineage>
        <taxon>Eukaryota</taxon>
        <taxon>Sar</taxon>
        <taxon>Stramenopiles</taxon>
        <taxon>Ochrophyta</taxon>
        <taxon>Bacillariophyta</taxon>
        <taxon>Coscinodiscophyceae</taxon>
        <taxon>Chaetocerotophycidae</taxon>
        <taxon>Chaetocerotales</taxon>
        <taxon>Chaetocerotaceae</taxon>
        <taxon>Chaetoceros</taxon>
    </lineage>
</organism>
<dbReference type="Gene3D" id="3.30.1520.10">
    <property type="entry name" value="Phox-like domain"/>
    <property type="match status" value="1"/>
</dbReference>
<evidence type="ECO:0000259" key="2">
    <source>
        <dbReference type="PROSITE" id="PS50106"/>
    </source>
</evidence>
<evidence type="ECO:0000313" key="4">
    <source>
        <dbReference type="EMBL" id="GFH61230.1"/>
    </source>
</evidence>
<dbReference type="Proteomes" id="UP001054902">
    <property type="component" value="Unassembled WGS sequence"/>
</dbReference>
<evidence type="ECO:0000256" key="1">
    <source>
        <dbReference type="SAM" id="MobiDB-lite"/>
    </source>
</evidence>
<protein>
    <recommendedName>
        <fullName evidence="6">PX domain-containing protein</fullName>
    </recommendedName>
</protein>
<gene>
    <name evidence="4" type="ORF">CTEN210_17706</name>
</gene>
<dbReference type="Pfam" id="PF00787">
    <property type="entry name" value="PX"/>
    <property type="match status" value="1"/>
</dbReference>
<sequence length="414" mass="47656">MNSDLNVNTVNLEDHPEGHPLGIILAPLIARRTSVSPLESHYTILIGYTRPYNKLGIIQKSGQIRIGDRLVTINNISVRDWTFEKIIRVIRCFGGNTGVELKSLGFEVLKDEIGLDQRTFQWSSARRRLYSFKSYIRQYKVVKSNNGENTSDETLQEQESGRSTLKPFAKYEIVCELIIRHYQGNDETIHFSVWKRFSEFKRLHEILQSKFQWQLNSLDQGNGLRLPSDRLLQAVFLGSTSEKFLDSRLLELQEYWTTLCSSSTLFDFGDPKSHRYSKDISDFLDVEKYLHSPDIPDSVASTRRHDLDMTRDNECNNAKLDTTMENKDEENENVSKQSNKEDVKMDISMLSEIQMSGSTELNLENDQGLGEIVFGNSPTPSRGLNTSRRTNGTRKKRKKKGTKAAYQRKLMDDF</sequence>
<dbReference type="CDD" id="cd06093">
    <property type="entry name" value="PX_domain"/>
    <property type="match status" value="1"/>
</dbReference>
<dbReference type="SUPFAM" id="SSF64268">
    <property type="entry name" value="PX domain"/>
    <property type="match status" value="1"/>
</dbReference>
<dbReference type="AlphaFoldDB" id="A0AAD3DD80"/>
<dbReference type="Gene3D" id="2.30.42.10">
    <property type="match status" value="1"/>
</dbReference>
<dbReference type="InterPro" id="IPR001683">
    <property type="entry name" value="PX_dom"/>
</dbReference>
<feature type="region of interest" description="Disordered" evidence="1">
    <location>
        <begin position="322"/>
        <end position="342"/>
    </location>
</feature>
<feature type="region of interest" description="Disordered" evidence="1">
    <location>
        <begin position="371"/>
        <end position="414"/>
    </location>
</feature>
<keyword evidence="5" id="KW-1185">Reference proteome</keyword>
<dbReference type="EMBL" id="BLLK01000072">
    <property type="protein sequence ID" value="GFH61230.1"/>
    <property type="molecule type" value="Genomic_DNA"/>
</dbReference>
<reference evidence="4 5" key="1">
    <citation type="journal article" date="2021" name="Sci. Rep.">
        <title>The genome of the diatom Chaetoceros tenuissimus carries an ancient integrated fragment of an extant virus.</title>
        <authorList>
            <person name="Hongo Y."/>
            <person name="Kimura K."/>
            <person name="Takaki Y."/>
            <person name="Yoshida Y."/>
            <person name="Baba S."/>
            <person name="Kobayashi G."/>
            <person name="Nagasaki K."/>
            <person name="Hano T."/>
            <person name="Tomaru Y."/>
        </authorList>
    </citation>
    <scope>NUCLEOTIDE SEQUENCE [LARGE SCALE GENOMIC DNA]</scope>
    <source>
        <strain evidence="4 5">NIES-3715</strain>
    </source>
</reference>
<accession>A0AAD3DD80</accession>
<dbReference type="SUPFAM" id="SSF50156">
    <property type="entry name" value="PDZ domain-like"/>
    <property type="match status" value="1"/>
</dbReference>
<dbReference type="PROSITE" id="PS50195">
    <property type="entry name" value="PX"/>
    <property type="match status" value="1"/>
</dbReference>
<dbReference type="InterPro" id="IPR001478">
    <property type="entry name" value="PDZ"/>
</dbReference>
<dbReference type="GO" id="GO:0035091">
    <property type="term" value="F:phosphatidylinositol binding"/>
    <property type="evidence" value="ECO:0007669"/>
    <property type="project" value="InterPro"/>
</dbReference>
<name>A0AAD3DD80_9STRA</name>
<evidence type="ECO:0008006" key="6">
    <source>
        <dbReference type="Google" id="ProtNLM"/>
    </source>
</evidence>
<feature type="domain" description="PDZ" evidence="2">
    <location>
        <begin position="9"/>
        <end position="105"/>
    </location>
</feature>
<dbReference type="InterPro" id="IPR036871">
    <property type="entry name" value="PX_dom_sf"/>
</dbReference>
<comment type="caution">
    <text evidence="4">The sequence shown here is derived from an EMBL/GenBank/DDBJ whole genome shotgun (WGS) entry which is preliminary data.</text>
</comment>